<sequence>MRALTLGFLLSAITSTASAAASLGPDELNELSHRVTEDKGTPDLDYSHATDVRSIKKDWAENPARALIKYNKVGSYLGVLRGTAVRNDSDGDLILEDGSKMGVTVFLFKYQFAPWKKKTDGSWGPEGAVTSLDFAAMYEKGQKFYLECKQAKPDFLIDCLAVPAEATHSQK</sequence>
<dbReference type="RefSeq" id="WP_134281417.1">
    <property type="nucleotide sequence ID" value="NZ_JACYEF010000002.1"/>
</dbReference>
<organism evidence="1">
    <name type="scientific">Pseudomonas aeruginosa</name>
    <dbReference type="NCBI Taxonomy" id="287"/>
    <lineage>
        <taxon>Bacteria</taxon>
        <taxon>Pseudomonadati</taxon>
        <taxon>Pseudomonadota</taxon>
        <taxon>Gammaproteobacteria</taxon>
        <taxon>Pseudomonadales</taxon>
        <taxon>Pseudomonadaceae</taxon>
        <taxon>Pseudomonas</taxon>
    </lineage>
</organism>
<reference evidence="1" key="1">
    <citation type="submission" date="2019-09" db="EMBL/GenBank/DDBJ databases">
        <title>Whole genome sequence analysis of bacterial isolates in patients.</title>
        <authorList>
            <person name="Jeong K.C."/>
        </authorList>
    </citation>
    <scope>NUCLEOTIDE SEQUENCE</scope>
    <source>
        <strain evidence="1">KCJ3K105</strain>
    </source>
</reference>
<gene>
    <name evidence="1" type="ORF">F7O97_00250</name>
</gene>
<comment type="caution">
    <text evidence="1">The sequence shown here is derived from an EMBL/GenBank/DDBJ whole genome shotgun (WGS) entry which is preliminary data.</text>
</comment>
<name>A0A643JBE8_PSEAI</name>
<protein>
    <submittedName>
        <fullName evidence="1">Uncharacterized protein</fullName>
    </submittedName>
</protein>
<dbReference type="AlphaFoldDB" id="A0A643JBE8"/>
<accession>A0A643JBE8</accession>
<evidence type="ECO:0000313" key="1">
    <source>
        <dbReference type="EMBL" id="KAB0768493.1"/>
    </source>
</evidence>
<proteinExistence type="predicted"/>
<dbReference type="EMBL" id="VZIV01000001">
    <property type="protein sequence ID" value="KAB0768493.1"/>
    <property type="molecule type" value="Genomic_DNA"/>
</dbReference>